<accession>A0A4Q1BF86</accession>
<sequence length="182" mass="20130">MSDDEQTFVDAPGVVLPSSSALHPDKRRRSRHEKTFPPESPEEPQIECSCSLWGSLPLIATVIVVVSRLLVGQQKLNSDSARSQALEHIERGFRALSEIQQSHNPPQGTEDPHIFLPSTEGTSLNQEQDNTAIISDVLLNWGLEHTQTCPCHPTRLLERTAGEDDTRTQPVKDEATGYEGVD</sequence>
<name>A0A4Q1BF86_TREME</name>
<evidence type="ECO:0000313" key="2">
    <source>
        <dbReference type="EMBL" id="RXK34771.1"/>
    </source>
</evidence>
<keyword evidence="3" id="KW-1185">Reference proteome</keyword>
<dbReference type="EMBL" id="SDIL01000195">
    <property type="protein sequence ID" value="RXK34771.1"/>
    <property type="molecule type" value="Genomic_DNA"/>
</dbReference>
<feature type="region of interest" description="Disordered" evidence="1">
    <location>
        <begin position="1"/>
        <end position="45"/>
    </location>
</feature>
<evidence type="ECO:0000313" key="3">
    <source>
        <dbReference type="Proteomes" id="UP000289152"/>
    </source>
</evidence>
<feature type="compositionally biased region" description="Basic and acidic residues" evidence="1">
    <location>
        <begin position="160"/>
        <end position="175"/>
    </location>
</feature>
<dbReference type="AlphaFoldDB" id="A0A4Q1BF86"/>
<organism evidence="2 3">
    <name type="scientific">Tremella mesenterica</name>
    <name type="common">Jelly fungus</name>
    <dbReference type="NCBI Taxonomy" id="5217"/>
    <lineage>
        <taxon>Eukaryota</taxon>
        <taxon>Fungi</taxon>
        <taxon>Dikarya</taxon>
        <taxon>Basidiomycota</taxon>
        <taxon>Agaricomycotina</taxon>
        <taxon>Tremellomycetes</taxon>
        <taxon>Tremellales</taxon>
        <taxon>Tremellaceae</taxon>
        <taxon>Tremella</taxon>
    </lineage>
</organism>
<evidence type="ECO:0000256" key="1">
    <source>
        <dbReference type="SAM" id="MobiDB-lite"/>
    </source>
</evidence>
<reference evidence="2 3" key="1">
    <citation type="submission" date="2016-06" db="EMBL/GenBank/DDBJ databases">
        <title>Evolution of pathogenesis and genome organization in the Tremellales.</title>
        <authorList>
            <person name="Cuomo C."/>
            <person name="Litvintseva A."/>
            <person name="Heitman J."/>
            <person name="Chen Y."/>
            <person name="Sun S."/>
            <person name="Springer D."/>
            <person name="Dromer F."/>
            <person name="Young S."/>
            <person name="Zeng Q."/>
            <person name="Chapman S."/>
            <person name="Gujja S."/>
            <person name="Saif S."/>
            <person name="Birren B."/>
        </authorList>
    </citation>
    <scope>NUCLEOTIDE SEQUENCE [LARGE SCALE GENOMIC DNA]</scope>
    <source>
        <strain evidence="2 3">ATCC 28783</strain>
    </source>
</reference>
<feature type="region of interest" description="Disordered" evidence="1">
    <location>
        <begin position="101"/>
        <end position="123"/>
    </location>
</feature>
<dbReference type="InParanoid" id="A0A4Q1BF86"/>
<proteinExistence type="predicted"/>
<gene>
    <name evidence="2" type="ORF">M231_07976</name>
</gene>
<dbReference type="Proteomes" id="UP000289152">
    <property type="component" value="Unassembled WGS sequence"/>
</dbReference>
<comment type="caution">
    <text evidence="2">The sequence shown here is derived from an EMBL/GenBank/DDBJ whole genome shotgun (WGS) entry which is preliminary data.</text>
</comment>
<feature type="region of interest" description="Disordered" evidence="1">
    <location>
        <begin position="160"/>
        <end position="182"/>
    </location>
</feature>
<protein>
    <submittedName>
        <fullName evidence="2">Uncharacterized protein</fullName>
    </submittedName>
</protein>